<evidence type="ECO:0000313" key="13">
    <source>
        <dbReference type="Proteomes" id="UP001205105"/>
    </source>
</evidence>
<proteinExistence type="inferred from homology"/>
<dbReference type="EMBL" id="JADXDR010000122">
    <property type="protein sequence ID" value="KAI7838616.1"/>
    <property type="molecule type" value="Genomic_DNA"/>
</dbReference>
<dbReference type="Proteomes" id="UP001205105">
    <property type="component" value="Unassembled WGS sequence"/>
</dbReference>
<feature type="compositionally biased region" description="Low complexity" evidence="10">
    <location>
        <begin position="21"/>
        <end position="30"/>
    </location>
</feature>
<evidence type="ECO:0008006" key="14">
    <source>
        <dbReference type="Google" id="ProtNLM"/>
    </source>
</evidence>
<evidence type="ECO:0000256" key="10">
    <source>
        <dbReference type="SAM" id="MobiDB-lite"/>
    </source>
</evidence>
<dbReference type="AlphaFoldDB" id="A0AAD5DKH7"/>
<keyword evidence="3" id="KW-0813">Transport</keyword>
<evidence type="ECO:0000256" key="3">
    <source>
        <dbReference type="ARBA" id="ARBA00022448"/>
    </source>
</evidence>
<evidence type="ECO:0000256" key="8">
    <source>
        <dbReference type="ARBA" id="ARBA00023010"/>
    </source>
</evidence>
<evidence type="ECO:0000313" key="12">
    <source>
        <dbReference type="EMBL" id="KAI7838616.1"/>
    </source>
</evidence>
<evidence type="ECO:0000256" key="9">
    <source>
        <dbReference type="ARBA" id="ARBA00023136"/>
    </source>
</evidence>
<name>A0AAD5DKH7_9CHLO</name>
<keyword evidence="13" id="KW-1185">Reference proteome</keyword>
<evidence type="ECO:0000256" key="5">
    <source>
        <dbReference type="ARBA" id="ARBA00022824"/>
    </source>
</evidence>
<organism evidence="12 13">
    <name type="scientific">Chlorella ohadii</name>
    <dbReference type="NCBI Taxonomy" id="2649997"/>
    <lineage>
        <taxon>Eukaryota</taxon>
        <taxon>Viridiplantae</taxon>
        <taxon>Chlorophyta</taxon>
        <taxon>core chlorophytes</taxon>
        <taxon>Trebouxiophyceae</taxon>
        <taxon>Chlorellales</taxon>
        <taxon>Chlorellaceae</taxon>
        <taxon>Chlorella clade</taxon>
        <taxon>Chlorella</taxon>
    </lineage>
</organism>
<evidence type="ECO:0000256" key="7">
    <source>
        <dbReference type="ARBA" id="ARBA00022989"/>
    </source>
</evidence>
<dbReference type="Pfam" id="PF03911">
    <property type="entry name" value="Sec61_beta"/>
    <property type="match status" value="1"/>
</dbReference>
<comment type="subcellular location">
    <subcellularLocation>
        <location evidence="1">Endoplasmic reticulum membrane</location>
        <topology evidence="1">Single-pass membrane protein</topology>
    </subcellularLocation>
</comment>
<evidence type="ECO:0000256" key="2">
    <source>
        <dbReference type="ARBA" id="ARBA00006103"/>
    </source>
</evidence>
<evidence type="ECO:0000256" key="6">
    <source>
        <dbReference type="ARBA" id="ARBA00022927"/>
    </source>
</evidence>
<dbReference type="InterPro" id="IPR016482">
    <property type="entry name" value="SecG/Sec61-beta/Sbh"/>
</dbReference>
<keyword evidence="7 11" id="KW-1133">Transmembrane helix</keyword>
<keyword evidence="5" id="KW-0256">Endoplasmic reticulum</keyword>
<sequence length="72" mass="7663">MAGELTQRRSTGGAVTRRRSSAAGTAARGKSASFFYTDDSAVIKLSPQAVIVAAISFIVFVFILHIFGKLRS</sequence>
<dbReference type="InterPro" id="IPR030671">
    <property type="entry name" value="Sec61-beta/Sbh"/>
</dbReference>
<feature type="transmembrane region" description="Helical" evidence="11">
    <location>
        <begin position="49"/>
        <end position="67"/>
    </location>
</feature>
<gene>
    <name evidence="12" type="ORF">COHA_007623</name>
</gene>
<dbReference type="GO" id="GO:0005784">
    <property type="term" value="C:Sec61 translocon complex"/>
    <property type="evidence" value="ECO:0007669"/>
    <property type="project" value="InterPro"/>
</dbReference>
<comment type="caution">
    <text evidence="12">The sequence shown here is derived from an EMBL/GenBank/DDBJ whole genome shotgun (WGS) entry which is preliminary data.</text>
</comment>
<evidence type="ECO:0000256" key="4">
    <source>
        <dbReference type="ARBA" id="ARBA00022692"/>
    </source>
</evidence>
<keyword evidence="8" id="KW-0811">Translocation</keyword>
<keyword evidence="9 11" id="KW-0472">Membrane</keyword>
<dbReference type="PANTHER" id="PTHR13509">
    <property type="entry name" value="SEC61 SUBUNIT BETA"/>
    <property type="match status" value="1"/>
</dbReference>
<protein>
    <recommendedName>
        <fullName evidence="14">Protein transport protein Sec61 subunit beta</fullName>
    </recommendedName>
</protein>
<keyword evidence="6" id="KW-0653">Protein transport</keyword>
<reference evidence="12" key="1">
    <citation type="submission" date="2020-11" db="EMBL/GenBank/DDBJ databases">
        <title>Chlorella ohadii genome sequencing and assembly.</title>
        <authorList>
            <person name="Murik O."/>
            <person name="Treves H."/>
            <person name="Kedem I."/>
            <person name="Shotland Y."/>
            <person name="Kaplan A."/>
        </authorList>
    </citation>
    <scope>NUCLEOTIDE SEQUENCE</scope>
    <source>
        <strain evidence="12">1</strain>
    </source>
</reference>
<accession>A0AAD5DKH7</accession>
<feature type="region of interest" description="Disordered" evidence="10">
    <location>
        <begin position="1"/>
        <end position="30"/>
    </location>
</feature>
<comment type="similarity">
    <text evidence="2">Belongs to the SEC61-beta family.</text>
</comment>
<keyword evidence="4 11" id="KW-0812">Transmembrane</keyword>
<evidence type="ECO:0000256" key="1">
    <source>
        <dbReference type="ARBA" id="ARBA00004389"/>
    </source>
</evidence>
<dbReference type="GO" id="GO:0006886">
    <property type="term" value="P:intracellular protein transport"/>
    <property type="evidence" value="ECO:0007669"/>
    <property type="project" value="InterPro"/>
</dbReference>
<evidence type="ECO:0000256" key="11">
    <source>
        <dbReference type="SAM" id="Phobius"/>
    </source>
</evidence>